<evidence type="ECO:0000313" key="3">
    <source>
        <dbReference type="Proteomes" id="UP000823886"/>
    </source>
</evidence>
<feature type="transmembrane region" description="Helical" evidence="1">
    <location>
        <begin position="173"/>
        <end position="194"/>
    </location>
</feature>
<dbReference type="Proteomes" id="UP000823886">
    <property type="component" value="Unassembled WGS sequence"/>
</dbReference>
<feature type="transmembrane region" description="Helical" evidence="1">
    <location>
        <begin position="206"/>
        <end position="231"/>
    </location>
</feature>
<comment type="caution">
    <text evidence="2">The sequence shown here is derived from an EMBL/GenBank/DDBJ whole genome shotgun (WGS) entry which is preliminary data.</text>
</comment>
<feature type="transmembrane region" description="Helical" evidence="1">
    <location>
        <begin position="58"/>
        <end position="82"/>
    </location>
</feature>
<evidence type="ECO:0000256" key="1">
    <source>
        <dbReference type="SAM" id="Phobius"/>
    </source>
</evidence>
<gene>
    <name evidence="2" type="ORF">H9753_11565</name>
</gene>
<evidence type="ECO:0000313" key="2">
    <source>
        <dbReference type="EMBL" id="HJC64239.1"/>
    </source>
</evidence>
<reference evidence="2" key="2">
    <citation type="submission" date="2021-04" db="EMBL/GenBank/DDBJ databases">
        <authorList>
            <person name="Gilroy R."/>
        </authorList>
    </citation>
    <scope>NUCLEOTIDE SEQUENCE</scope>
    <source>
        <strain evidence="2">ChiBcec2-3848</strain>
    </source>
</reference>
<feature type="transmembrane region" description="Helical" evidence="1">
    <location>
        <begin position="112"/>
        <end position="136"/>
    </location>
</feature>
<dbReference type="EMBL" id="DWVZ01000152">
    <property type="protein sequence ID" value="HJC64239.1"/>
    <property type="molecule type" value="Genomic_DNA"/>
</dbReference>
<dbReference type="AlphaFoldDB" id="A0A9D2TBY2"/>
<keyword evidence="1" id="KW-0812">Transmembrane</keyword>
<sequence>MLKKLLKYEWKSVSVMLLLIHGILLVYTLIGRIGLGIAVNTTGESWGNSVANLYGISAGFYILVYVLFMLATAIATFFYLAVRIQRSLFSDEGYLTHTLPVTPTLTIWSKFLIFWIWSVIDFAVLCFSIFVLLFSFQDTLPEFLNFVTEFLNVLAGYQGSEIHLTTVLMILDFIVQSIYYTFLLIFSMCLGNLFSTHKVLGTILSFFGINIVLSVLQTLLYLGMFGTGLFVSSSSAASSASGVSMMVGTTSGSSLDTAGLASMIVSIVWGLLFSVFYFLGSRYILSRKLNLE</sequence>
<feature type="transmembrane region" description="Helical" evidence="1">
    <location>
        <begin position="258"/>
        <end position="279"/>
    </location>
</feature>
<organism evidence="2 3">
    <name type="scientific">Candidatus Blautia merdavium</name>
    <dbReference type="NCBI Taxonomy" id="2838494"/>
    <lineage>
        <taxon>Bacteria</taxon>
        <taxon>Bacillati</taxon>
        <taxon>Bacillota</taxon>
        <taxon>Clostridia</taxon>
        <taxon>Lachnospirales</taxon>
        <taxon>Lachnospiraceae</taxon>
        <taxon>Blautia</taxon>
    </lineage>
</organism>
<keyword evidence="1" id="KW-0472">Membrane</keyword>
<name>A0A9D2TBY2_9FIRM</name>
<accession>A0A9D2TBY2</accession>
<proteinExistence type="predicted"/>
<reference evidence="2" key="1">
    <citation type="journal article" date="2021" name="PeerJ">
        <title>Extensive microbial diversity within the chicken gut microbiome revealed by metagenomics and culture.</title>
        <authorList>
            <person name="Gilroy R."/>
            <person name="Ravi A."/>
            <person name="Getino M."/>
            <person name="Pursley I."/>
            <person name="Horton D.L."/>
            <person name="Alikhan N.F."/>
            <person name="Baker D."/>
            <person name="Gharbi K."/>
            <person name="Hall N."/>
            <person name="Watson M."/>
            <person name="Adriaenssens E.M."/>
            <person name="Foster-Nyarko E."/>
            <person name="Jarju S."/>
            <person name="Secka A."/>
            <person name="Antonio M."/>
            <person name="Oren A."/>
            <person name="Chaudhuri R.R."/>
            <person name="La Ragione R."/>
            <person name="Hildebrand F."/>
            <person name="Pallen M.J."/>
        </authorList>
    </citation>
    <scope>NUCLEOTIDE SEQUENCE</scope>
    <source>
        <strain evidence="2">ChiBcec2-3848</strain>
    </source>
</reference>
<protein>
    <submittedName>
        <fullName evidence="2">Uncharacterized protein</fullName>
    </submittedName>
</protein>
<keyword evidence="1" id="KW-1133">Transmembrane helix</keyword>
<feature type="transmembrane region" description="Helical" evidence="1">
    <location>
        <begin position="12"/>
        <end position="38"/>
    </location>
</feature>